<dbReference type="Pfam" id="PF08998">
    <property type="entry name" value="Epsilon_antitox"/>
    <property type="match status" value="1"/>
</dbReference>
<feature type="domain" description="Antitoxin epsilon/PezA" evidence="2">
    <location>
        <begin position="4"/>
        <end position="82"/>
    </location>
</feature>
<sequence length="90" mass="10341">MKLDYQQTYKKEILTEFASSIYAKVVNLVVDQELNIHDESHFLVKLMHQLGDAKLVIMDAHSLGELETIQAYWQAMNNFIDSLPTKSKVA</sequence>
<organism evidence="3 4">
    <name type="scientific">Limosilactobacillus fermentum</name>
    <name type="common">Lactobacillus fermentum</name>
    <dbReference type="NCBI Taxonomy" id="1613"/>
    <lineage>
        <taxon>Bacteria</taxon>
        <taxon>Bacillati</taxon>
        <taxon>Bacillota</taxon>
        <taxon>Bacilli</taxon>
        <taxon>Lactobacillales</taxon>
        <taxon>Lactobacillaceae</taxon>
        <taxon>Limosilactobacillus</taxon>
    </lineage>
</organism>
<gene>
    <name evidence="3" type="ORF">BUW47_11510</name>
</gene>
<proteinExistence type="predicted"/>
<dbReference type="RefSeq" id="WP_007124950.1">
    <property type="nucleotide sequence ID" value="NZ_CP019033.1"/>
</dbReference>
<dbReference type="Gene3D" id="1.10.8.130">
    <property type="match status" value="1"/>
</dbReference>
<dbReference type="GO" id="GO:0015643">
    <property type="term" value="F:toxic substance binding"/>
    <property type="evidence" value="ECO:0007669"/>
    <property type="project" value="InterPro"/>
</dbReference>
<dbReference type="AlphaFoldDB" id="A0A1L7GYG4"/>
<dbReference type="Proteomes" id="UP000185427">
    <property type="component" value="Plasmid pSNU175-4"/>
</dbReference>
<keyword evidence="3" id="KW-0614">Plasmid</keyword>
<evidence type="ECO:0000259" key="2">
    <source>
        <dbReference type="Pfam" id="PF08998"/>
    </source>
</evidence>
<dbReference type="InterPro" id="IPR015090">
    <property type="entry name" value="Epsilon_PezA_dom"/>
</dbReference>
<accession>A0A1L7GYG4</accession>
<protein>
    <submittedName>
        <fullName evidence="3">Epsilon-antitoxin</fullName>
    </submittedName>
</protein>
<dbReference type="GO" id="GO:0009636">
    <property type="term" value="P:response to toxic substance"/>
    <property type="evidence" value="ECO:0007669"/>
    <property type="project" value="InterPro"/>
</dbReference>
<name>A0A1L7GYG4_LIMFE</name>
<dbReference type="InterPro" id="IPR035569">
    <property type="entry name" value="Antitoxin_epsilon/PezA_dom_sf"/>
</dbReference>
<dbReference type="SUPFAM" id="SSF81710">
    <property type="entry name" value="Plasmid maintenance system epsilon/zeta, antidote epsilon subunit"/>
    <property type="match status" value="1"/>
</dbReference>
<dbReference type="GO" id="GO:0031342">
    <property type="term" value="P:negative regulation of cell killing"/>
    <property type="evidence" value="ECO:0007669"/>
    <property type="project" value="InterPro"/>
</dbReference>
<geneLocation type="plasmid" evidence="4">
    <name>psnu175-4</name>
</geneLocation>
<dbReference type="OrthoDB" id="2303738at2"/>
<keyword evidence="1" id="KW-1277">Toxin-antitoxin system</keyword>
<reference evidence="3 4" key="1">
    <citation type="submission" date="2016-12" db="EMBL/GenBank/DDBJ databases">
        <title>Complete Genome Sequence of Lactobacillus fermentum Strain SNUV175, a Probiotic for Treatment of Bacterial Vaginosis.</title>
        <authorList>
            <person name="Lee S."/>
            <person name="You H.J."/>
            <person name="Kwon B."/>
            <person name="Ko G."/>
        </authorList>
    </citation>
    <scope>NUCLEOTIDE SEQUENCE [LARGE SCALE GENOMIC DNA]</scope>
    <source>
        <strain evidence="3 4">SNUV175</strain>
        <plasmid evidence="4">psnu175-4</plasmid>
    </source>
</reference>
<dbReference type="EMBL" id="CP019033">
    <property type="protein sequence ID" value="APU47042.1"/>
    <property type="molecule type" value="Genomic_DNA"/>
</dbReference>
<evidence type="ECO:0000313" key="4">
    <source>
        <dbReference type="Proteomes" id="UP000185427"/>
    </source>
</evidence>
<evidence type="ECO:0000313" key="3">
    <source>
        <dbReference type="EMBL" id="APU47042.1"/>
    </source>
</evidence>
<evidence type="ECO:0000256" key="1">
    <source>
        <dbReference type="ARBA" id="ARBA00022649"/>
    </source>
</evidence>